<proteinExistence type="predicted"/>
<evidence type="ECO:0000313" key="2">
    <source>
        <dbReference type="Proteomes" id="UP001586593"/>
    </source>
</evidence>
<accession>A0ABR3X036</accession>
<organism evidence="1 2">
    <name type="scientific">Phialemonium thermophilum</name>
    <dbReference type="NCBI Taxonomy" id="223376"/>
    <lineage>
        <taxon>Eukaryota</taxon>
        <taxon>Fungi</taxon>
        <taxon>Dikarya</taxon>
        <taxon>Ascomycota</taxon>
        <taxon>Pezizomycotina</taxon>
        <taxon>Sordariomycetes</taxon>
        <taxon>Sordariomycetidae</taxon>
        <taxon>Cephalothecales</taxon>
        <taxon>Cephalothecaceae</taxon>
        <taxon>Phialemonium</taxon>
    </lineage>
</organism>
<name>A0ABR3X036_9PEZI</name>
<gene>
    <name evidence="1" type="ORF">VTK73DRAFT_3385</name>
</gene>
<reference evidence="1 2" key="1">
    <citation type="journal article" date="2024" name="Commun. Biol.">
        <title>Comparative genomic analysis of thermophilic fungi reveals convergent evolutionary adaptations and gene losses.</title>
        <authorList>
            <person name="Steindorff A.S."/>
            <person name="Aguilar-Pontes M.V."/>
            <person name="Robinson A.J."/>
            <person name="Andreopoulos B."/>
            <person name="LaButti K."/>
            <person name="Kuo A."/>
            <person name="Mondo S."/>
            <person name="Riley R."/>
            <person name="Otillar R."/>
            <person name="Haridas S."/>
            <person name="Lipzen A."/>
            <person name="Grimwood J."/>
            <person name="Schmutz J."/>
            <person name="Clum A."/>
            <person name="Reid I.D."/>
            <person name="Moisan M.C."/>
            <person name="Butler G."/>
            <person name="Nguyen T.T.M."/>
            <person name="Dewar K."/>
            <person name="Conant G."/>
            <person name="Drula E."/>
            <person name="Henrissat B."/>
            <person name="Hansel C."/>
            <person name="Singer S."/>
            <person name="Hutchinson M.I."/>
            <person name="de Vries R.P."/>
            <person name="Natvig D.O."/>
            <person name="Powell A.J."/>
            <person name="Tsang A."/>
            <person name="Grigoriev I.V."/>
        </authorList>
    </citation>
    <scope>NUCLEOTIDE SEQUENCE [LARGE SCALE GENOMIC DNA]</scope>
    <source>
        <strain evidence="1 2">ATCC 24622</strain>
    </source>
</reference>
<protein>
    <submittedName>
        <fullName evidence="1">Uncharacterized protein</fullName>
    </submittedName>
</protein>
<dbReference type="EMBL" id="JAZHXJ010000203">
    <property type="protein sequence ID" value="KAL1869077.1"/>
    <property type="molecule type" value="Genomic_DNA"/>
</dbReference>
<dbReference type="Proteomes" id="UP001586593">
    <property type="component" value="Unassembled WGS sequence"/>
</dbReference>
<comment type="caution">
    <text evidence="1">The sequence shown here is derived from an EMBL/GenBank/DDBJ whole genome shotgun (WGS) entry which is preliminary data.</text>
</comment>
<sequence>MIFADARTACALEGSNTENPIPERVQDHMDILCVGMHDGRSWQPELSRIGRPTNENFSSSYSCTASILPGASM</sequence>
<keyword evidence="2" id="KW-1185">Reference proteome</keyword>
<evidence type="ECO:0000313" key="1">
    <source>
        <dbReference type="EMBL" id="KAL1869077.1"/>
    </source>
</evidence>